<dbReference type="CDD" id="cd07043">
    <property type="entry name" value="STAS_anti-anti-sigma_factors"/>
    <property type="match status" value="1"/>
</dbReference>
<dbReference type="InterPro" id="IPR036513">
    <property type="entry name" value="STAS_dom_sf"/>
</dbReference>
<dbReference type="AlphaFoldDB" id="A0A0C2YVE8"/>
<feature type="domain" description="STAS" evidence="1">
    <location>
        <begin position="1"/>
        <end position="101"/>
    </location>
</feature>
<dbReference type="Pfam" id="PF01740">
    <property type="entry name" value="STAS"/>
    <property type="match status" value="1"/>
</dbReference>
<dbReference type="Proteomes" id="UP000031971">
    <property type="component" value="Unassembled WGS sequence"/>
</dbReference>
<evidence type="ECO:0000313" key="2">
    <source>
        <dbReference type="EMBL" id="KIL98675.1"/>
    </source>
</evidence>
<evidence type="ECO:0000313" key="3">
    <source>
        <dbReference type="Proteomes" id="UP000031971"/>
    </source>
</evidence>
<accession>A0A0C2YVE8</accession>
<organism evidence="2 3">
    <name type="scientific">Paramagnetospirillum magnetotacticum MS-1</name>
    <dbReference type="NCBI Taxonomy" id="272627"/>
    <lineage>
        <taxon>Bacteria</taxon>
        <taxon>Pseudomonadati</taxon>
        <taxon>Pseudomonadota</taxon>
        <taxon>Alphaproteobacteria</taxon>
        <taxon>Rhodospirillales</taxon>
        <taxon>Magnetospirillaceae</taxon>
        <taxon>Paramagnetospirillum</taxon>
    </lineage>
</organism>
<comment type="caution">
    <text evidence="2">The sequence shown here is derived from an EMBL/GenBank/DDBJ whole genome shotgun (WGS) entry which is preliminary data.</text>
</comment>
<dbReference type="STRING" id="272627.CCC_02125"/>
<dbReference type="RefSeq" id="WP_009868780.1">
    <property type="nucleotide sequence ID" value="NZ_JXSL01000027.1"/>
</dbReference>
<keyword evidence="3" id="KW-1185">Reference proteome</keyword>
<dbReference type="EMBL" id="JXSL01000027">
    <property type="protein sequence ID" value="KIL98675.1"/>
    <property type="molecule type" value="Genomic_DNA"/>
</dbReference>
<evidence type="ECO:0000259" key="1">
    <source>
        <dbReference type="PROSITE" id="PS50801"/>
    </source>
</evidence>
<protein>
    <recommendedName>
        <fullName evidence="1">STAS domain-containing protein</fullName>
    </recommendedName>
</protein>
<name>A0A0C2YVE8_PARME</name>
<reference evidence="2 3" key="1">
    <citation type="submission" date="2015-01" db="EMBL/GenBank/DDBJ databases">
        <title>Genome Sequence of Magnetospirillum magnetotacticum Strain MS-1.</title>
        <authorList>
            <person name="Marinov G.K."/>
            <person name="Smalley M.D."/>
            <person name="DeSalvo G."/>
        </authorList>
    </citation>
    <scope>NUCLEOTIDE SEQUENCE [LARGE SCALE GENOMIC DNA]</scope>
    <source>
        <strain evidence="2 3">MS-1</strain>
    </source>
</reference>
<dbReference type="OrthoDB" id="7357598at2"/>
<dbReference type="PROSITE" id="PS50801">
    <property type="entry name" value="STAS"/>
    <property type="match status" value="1"/>
</dbReference>
<gene>
    <name evidence="2" type="ORF">CCC_02125</name>
</gene>
<dbReference type="Gene3D" id="3.30.750.24">
    <property type="entry name" value="STAS domain"/>
    <property type="match status" value="1"/>
</dbReference>
<sequence>MKYALKTAGTAAQLDLSGSLTFAEAPQFPKILTELESIKSLTKLEIDLGELNFIDSTGMSLFVHIYDASQSRNIKVSVLRANGPVASALERAAFKTLFEFR</sequence>
<dbReference type="SUPFAM" id="SSF52091">
    <property type="entry name" value="SpoIIaa-like"/>
    <property type="match status" value="1"/>
</dbReference>
<proteinExistence type="predicted"/>
<dbReference type="InterPro" id="IPR002645">
    <property type="entry name" value="STAS_dom"/>
</dbReference>